<feature type="transmembrane region" description="Helical" evidence="6">
    <location>
        <begin position="32"/>
        <end position="52"/>
    </location>
</feature>
<reference evidence="8" key="1">
    <citation type="submission" date="2020-05" db="EMBL/GenBank/DDBJ databases">
        <authorList>
            <person name="Chiriac C."/>
            <person name="Salcher M."/>
            <person name="Ghai R."/>
            <person name="Kavagutti S V."/>
        </authorList>
    </citation>
    <scope>NUCLEOTIDE SEQUENCE</scope>
</reference>
<dbReference type="EMBL" id="CAEZZX010000115">
    <property type="protein sequence ID" value="CAB4779785.1"/>
    <property type="molecule type" value="Genomic_DNA"/>
</dbReference>
<feature type="transmembrane region" description="Helical" evidence="6">
    <location>
        <begin position="300"/>
        <end position="317"/>
    </location>
</feature>
<dbReference type="AlphaFoldDB" id="A0A6J6XTH0"/>
<evidence type="ECO:0000256" key="4">
    <source>
        <dbReference type="ARBA" id="ARBA00022989"/>
    </source>
</evidence>
<organism evidence="8">
    <name type="scientific">freshwater metagenome</name>
    <dbReference type="NCBI Taxonomy" id="449393"/>
    <lineage>
        <taxon>unclassified sequences</taxon>
        <taxon>metagenomes</taxon>
        <taxon>ecological metagenomes</taxon>
    </lineage>
</organism>
<evidence type="ECO:0000256" key="1">
    <source>
        <dbReference type="ARBA" id="ARBA00004141"/>
    </source>
</evidence>
<feature type="transmembrane region" description="Helical" evidence="6">
    <location>
        <begin position="163"/>
        <end position="181"/>
    </location>
</feature>
<feature type="transmembrane region" description="Helical" evidence="6">
    <location>
        <begin position="99"/>
        <end position="119"/>
    </location>
</feature>
<dbReference type="InterPro" id="IPR001182">
    <property type="entry name" value="FtsW/RodA"/>
</dbReference>
<dbReference type="InterPro" id="IPR018365">
    <property type="entry name" value="Cell_cycle_FtsW-rel_CS"/>
</dbReference>
<feature type="transmembrane region" description="Helical" evidence="6">
    <location>
        <begin position="72"/>
        <end position="90"/>
    </location>
</feature>
<dbReference type="PANTHER" id="PTHR30474:SF14">
    <property type="entry name" value="CELL CYCLE PROTEIN"/>
    <property type="match status" value="1"/>
</dbReference>
<dbReference type="EMBL" id="CAFAAK010000056">
    <property type="protein sequence ID" value="CAB4797087.1"/>
    <property type="molecule type" value="Genomic_DNA"/>
</dbReference>
<feature type="transmembrane region" description="Helical" evidence="6">
    <location>
        <begin position="329"/>
        <end position="347"/>
    </location>
</feature>
<evidence type="ECO:0000256" key="3">
    <source>
        <dbReference type="ARBA" id="ARBA00022960"/>
    </source>
</evidence>
<dbReference type="GO" id="GO:0008360">
    <property type="term" value="P:regulation of cell shape"/>
    <property type="evidence" value="ECO:0007669"/>
    <property type="project" value="UniProtKB-KW"/>
</dbReference>
<dbReference type="GO" id="GO:0015648">
    <property type="term" value="F:lipid-linked peptidoglycan transporter activity"/>
    <property type="evidence" value="ECO:0007669"/>
    <property type="project" value="TreeGrafter"/>
</dbReference>
<evidence type="ECO:0000313" key="8">
    <source>
        <dbReference type="EMBL" id="CAB4797087.1"/>
    </source>
</evidence>
<comment type="subcellular location">
    <subcellularLocation>
        <location evidence="1">Membrane</location>
        <topology evidence="1">Multi-pass membrane protein</topology>
    </subcellularLocation>
</comment>
<feature type="transmembrane region" description="Helical" evidence="6">
    <location>
        <begin position="211"/>
        <end position="230"/>
    </location>
</feature>
<feature type="transmembrane region" description="Helical" evidence="6">
    <location>
        <begin position="367"/>
        <end position="387"/>
    </location>
</feature>
<accession>A0A6J6XTH0</accession>
<evidence type="ECO:0000256" key="6">
    <source>
        <dbReference type="SAM" id="Phobius"/>
    </source>
</evidence>
<keyword evidence="5 6" id="KW-0472">Membrane</keyword>
<keyword evidence="3" id="KW-0133">Cell shape</keyword>
<dbReference type="Pfam" id="PF01098">
    <property type="entry name" value="FTSW_RODA_SPOVE"/>
    <property type="match status" value="1"/>
</dbReference>
<evidence type="ECO:0000256" key="5">
    <source>
        <dbReference type="ARBA" id="ARBA00023136"/>
    </source>
</evidence>
<dbReference type="PROSITE" id="PS00428">
    <property type="entry name" value="FTSW_RODA_SPOVE"/>
    <property type="match status" value="1"/>
</dbReference>
<evidence type="ECO:0000313" key="7">
    <source>
        <dbReference type="EMBL" id="CAB4779785.1"/>
    </source>
</evidence>
<sequence length="393" mass="41871">MSLGYPSTDVYRRRSSVDRAFDRDSTLRRLDWVLMGAVLALLFVGSLLVWSATRQRQLDLGLDPQAVVKKHLLNIIIGISLAVLTTLLDYRMLRAYAPLVYIASVLGLLAVLSPLGSTINGAHSWIILPAGFSVQPSEFAKVALVVGIAMLLSERRDGEASPLLSDLGLALGFAAIPLLLIMLQPDLGTAMVIAFIILGMLAVAGVPTKWIAGMVGAAGVLGLIAIKVGVLSTYQVNRFAAFANPSLDPRGVGYNTGQARIAIGQGGLSGQGLFKGTQTNGKFVPEQQTDFIFTVAGEELGLIGAGMIIVLLGVVLWRTIRIARRAEDLFGVLVATGIACWFTFQAFENIGMTLGITPVTGLPLPFVSYGGSAMFANMMAIGLLQNVHLKRYV</sequence>
<dbReference type="GO" id="GO:0005886">
    <property type="term" value="C:plasma membrane"/>
    <property type="evidence" value="ECO:0007669"/>
    <property type="project" value="TreeGrafter"/>
</dbReference>
<feature type="transmembrane region" description="Helical" evidence="6">
    <location>
        <begin position="187"/>
        <end position="204"/>
    </location>
</feature>
<dbReference type="NCBIfam" id="TIGR02210">
    <property type="entry name" value="rodA_shape"/>
    <property type="match status" value="1"/>
</dbReference>
<name>A0A6J6XTH0_9ZZZZ</name>
<proteinExistence type="predicted"/>
<dbReference type="GO" id="GO:0032153">
    <property type="term" value="C:cell division site"/>
    <property type="evidence" value="ECO:0007669"/>
    <property type="project" value="TreeGrafter"/>
</dbReference>
<dbReference type="PANTHER" id="PTHR30474">
    <property type="entry name" value="CELL CYCLE PROTEIN"/>
    <property type="match status" value="1"/>
</dbReference>
<protein>
    <submittedName>
        <fullName evidence="8">Unannotated protein</fullName>
    </submittedName>
</protein>
<evidence type="ECO:0000256" key="2">
    <source>
        <dbReference type="ARBA" id="ARBA00022692"/>
    </source>
</evidence>
<dbReference type="InterPro" id="IPR011923">
    <property type="entry name" value="RodA/MrdB"/>
</dbReference>
<keyword evidence="2 6" id="KW-0812">Transmembrane</keyword>
<keyword evidence="4 6" id="KW-1133">Transmembrane helix</keyword>
<dbReference type="GO" id="GO:0051301">
    <property type="term" value="P:cell division"/>
    <property type="evidence" value="ECO:0007669"/>
    <property type="project" value="InterPro"/>
</dbReference>
<gene>
    <name evidence="7" type="ORF">UFOPK2938_00650</name>
    <name evidence="8" type="ORF">UFOPK3024_00375</name>
</gene>